<sequence length="485" mass="51663">MARMSAVERRVRAAFHAGVEIAFSAGDPPLPGSVVADLLCRPVDRAEHPRAALRLRGATVIGPIDASDAEITVPVRFRDCRFDAPVDLSGARLADLQFSGCELRDLRARLMAVRGDASLADSTVAGPADLSDVRIGGDLVLERARLRHSGGRALAAARLAVGGSLLGSSLHAAGELWLDGAQVGGNLVLDGAVLRNPSKRAIAADRLVIGGNLRAGAGFDAHGDLLLIHSQVGGQLWFVGAKLTSPAGWALHLGSAKADSVWLCFAEAPVGRVRLSGLRTETLFDHPAVWPAQLDLVGCTYRLLVARSFEGGSSAPAGVVTVPVRRRLEWVRRSPDGYAPQPYEQLAEVYRRGGQDVEARRVLLEKQRRRRAGLRLPGRIGGYLLDGLVGYGYRTWLAGLWLLAFWALGTAAFTAWPPPPRNPAEAPEPSAALYALDLLLPIINLGHDTAWKPAGTGQYVAAVLVVMGWVLTTAVVAGLSRIINR</sequence>
<accession>A0ABV8J5P2</accession>
<reference evidence="3" key="1">
    <citation type="journal article" date="2019" name="Int. J. Syst. Evol. Microbiol.">
        <title>The Global Catalogue of Microorganisms (GCM) 10K type strain sequencing project: providing services to taxonomists for standard genome sequencing and annotation.</title>
        <authorList>
            <consortium name="The Broad Institute Genomics Platform"/>
            <consortium name="The Broad Institute Genome Sequencing Center for Infectious Disease"/>
            <person name="Wu L."/>
            <person name="Ma J."/>
        </authorList>
    </citation>
    <scope>NUCLEOTIDE SEQUENCE [LARGE SCALE GENOMIC DNA]</scope>
    <source>
        <strain evidence="3">TBRC 5832</strain>
    </source>
</reference>
<keyword evidence="1" id="KW-0472">Membrane</keyword>
<dbReference type="Proteomes" id="UP001595867">
    <property type="component" value="Unassembled WGS sequence"/>
</dbReference>
<dbReference type="RefSeq" id="WP_378072370.1">
    <property type="nucleotide sequence ID" value="NZ_JBHSBL010000028.1"/>
</dbReference>
<name>A0ABV8J5P2_9ACTN</name>
<gene>
    <name evidence="2" type="ORF">ACFO0C_41720</name>
</gene>
<dbReference type="EMBL" id="JBHSBL010000028">
    <property type="protein sequence ID" value="MFC4071495.1"/>
    <property type="molecule type" value="Genomic_DNA"/>
</dbReference>
<keyword evidence="1" id="KW-1133">Transmembrane helix</keyword>
<feature type="transmembrane region" description="Helical" evidence="1">
    <location>
        <begin position="399"/>
        <end position="419"/>
    </location>
</feature>
<evidence type="ECO:0000313" key="3">
    <source>
        <dbReference type="Proteomes" id="UP001595867"/>
    </source>
</evidence>
<comment type="caution">
    <text evidence="2">The sequence shown here is derived from an EMBL/GenBank/DDBJ whole genome shotgun (WGS) entry which is preliminary data.</text>
</comment>
<organism evidence="2 3">
    <name type="scientific">Actinoplanes subglobosus</name>
    <dbReference type="NCBI Taxonomy" id="1547892"/>
    <lineage>
        <taxon>Bacteria</taxon>
        <taxon>Bacillati</taxon>
        <taxon>Actinomycetota</taxon>
        <taxon>Actinomycetes</taxon>
        <taxon>Micromonosporales</taxon>
        <taxon>Micromonosporaceae</taxon>
        <taxon>Actinoplanes</taxon>
    </lineage>
</organism>
<protein>
    <submittedName>
        <fullName evidence="2">Pentapeptide repeat-containing protein</fullName>
    </submittedName>
</protein>
<keyword evidence="3" id="KW-1185">Reference proteome</keyword>
<evidence type="ECO:0000256" key="1">
    <source>
        <dbReference type="SAM" id="Phobius"/>
    </source>
</evidence>
<feature type="transmembrane region" description="Helical" evidence="1">
    <location>
        <begin position="459"/>
        <end position="479"/>
    </location>
</feature>
<keyword evidence="1" id="KW-0812">Transmembrane</keyword>
<proteinExistence type="predicted"/>
<evidence type="ECO:0000313" key="2">
    <source>
        <dbReference type="EMBL" id="MFC4071495.1"/>
    </source>
</evidence>